<keyword evidence="3 5" id="KW-0560">Oxidoreductase</keyword>
<evidence type="ECO:0000256" key="2">
    <source>
        <dbReference type="ARBA" id="ARBA00022723"/>
    </source>
</evidence>
<sequence>MAASDRLRQLKAFDDTKAGVKGLVDVGVDAVPLIFHHPPPDPHHQTAATTSACDDAIPVIDLQVQEDDGQHDLQVAQVRAAAETVGFFQVVNHGVPGDLLAETLASVRRFNEQPAEVRRPYYTRDPARRSPATNWRDTLFLEMAALTPEEEIPPACRAAVPEYARRVRELGARLLGLLSEALGLHAAYLPGYLDDGGGGPVVGCHYYPACPEPSLTLGTSRHSDPSLVTVLLQDGVGGLQVLIDDERWVDVSPVHGALVLVSNDRFKSVEHRVVAGAAARVSVACFFRATAASARAYGSIAAVDPPPRCWRITVAEFLGHYKDKGLDGTSALARFRLPVGAAAAADGSPSSSNA</sequence>
<keyword evidence="4 5" id="KW-0408">Iron</keyword>
<dbReference type="SUPFAM" id="SSF51197">
    <property type="entry name" value="Clavaminate synthase-like"/>
    <property type="match status" value="1"/>
</dbReference>
<name>A0A835FLI6_9POAL</name>
<dbReference type="AlphaFoldDB" id="A0A835FLI6"/>
<evidence type="ECO:0000256" key="4">
    <source>
        <dbReference type="ARBA" id="ARBA00023004"/>
    </source>
</evidence>
<keyword evidence="2 5" id="KW-0479">Metal-binding</keyword>
<protein>
    <recommendedName>
        <fullName evidence="6">Fe2OG dioxygenase domain-containing protein</fullName>
    </recommendedName>
</protein>
<dbReference type="GO" id="GO:0046872">
    <property type="term" value="F:metal ion binding"/>
    <property type="evidence" value="ECO:0007669"/>
    <property type="project" value="UniProtKB-KW"/>
</dbReference>
<comment type="similarity">
    <text evidence="1 5">Belongs to the iron/ascorbate-dependent oxidoreductase family.</text>
</comment>
<dbReference type="InterPro" id="IPR005123">
    <property type="entry name" value="Oxoglu/Fe-dep_dioxygenase_dom"/>
</dbReference>
<dbReference type="InterPro" id="IPR044861">
    <property type="entry name" value="IPNS-like_FE2OG_OXY"/>
</dbReference>
<reference evidence="7" key="1">
    <citation type="submission" date="2020-07" db="EMBL/GenBank/DDBJ databases">
        <title>Genome sequence and genetic diversity analysis of an under-domesticated orphan crop, white fonio (Digitaria exilis).</title>
        <authorList>
            <person name="Bennetzen J.L."/>
            <person name="Chen S."/>
            <person name="Ma X."/>
            <person name="Wang X."/>
            <person name="Yssel A.E.J."/>
            <person name="Chaluvadi S.R."/>
            <person name="Johnson M."/>
            <person name="Gangashetty P."/>
            <person name="Hamidou F."/>
            <person name="Sanogo M.D."/>
            <person name="Zwaenepoel A."/>
            <person name="Wallace J."/>
            <person name="Van De Peer Y."/>
            <person name="Van Deynze A."/>
        </authorList>
    </citation>
    <scope>NUCLEOTIDE SEQUENCE</scope>
    <source>
        <tissue evidence="7">Leaves</tissue>
    </source>
</reference>
<evidence type="ECO:0000256" key="1">
    <source>
        <dbReference type="ARBA" id="ARBA00008056"/>
    </source>
</evidence>
<dbReference type="PANTHER" id="PTHR10209">
    <property type="entry name" value="OXIDOREDUCTASE, 2OG-FE II OXYGENASE FAMILY PROTEIN"/>
    <property type="match status" value="1"/>
</dbReference>
<feature type="domain" description="Fe2OG dioxygenase" evidence="6">
    <location>
        <begin position="198"/>
        <end position="289"/>
    </location>
</feature>
<dbReference type="InterPro" id="IPR027443">
    <property type="entry name" value="IPNS-like_sf"/>
</dbReference>
<dbReference type="EMBL" id="JACEFO010000602">
    <property type="protein sequence ID" value="KAF8762843.1"/>
    <property type="molecule type" value="Genomic_DNA"/>
</dbReference>
<dbReference type="Pfam" id="PF14226">
    <property type="entry name" value="DIOX_N"/>
    <property type="match status" value="1"/>
</dbReference>
<evidence type="ECO:0000259" key="6">
    <source>
        <dbReference type="PROSITE" id="PS51471"/>
    </source>
</evidence>
<evidence type="ECO:0000313" key="8">
    <source>
        <dbReference type="Proteomes" id="UP000636709"/>
    </source>
</evidence>
<evidence type="ECO:0000256" key="3">
    <source>
        <dbReference type="ARBA" id="ARBA00023002"/>
    </source>
</evidence>
<dbReference type="InterPro" id="IPR026992">
    <property type="entry name" value="DIOX_N"/>
</dbReference>
<dbReference type="GO" id="GO:0051213">
    <property type="term" value="F:dioxygenase activity"/>
    <property type="evidence" value="ECO:0007669"/>
    <property type="project" value="UniProtKB-ARBA"/>
</dbReference>
<evidence type="ECO:0000313" key="7">
    <source>
        <dbReference type="EMBL" id="KAF8762843.1"/>
    </source>
</evidence>
<dbReference type="Pfam" id="PF03171">
    <property type="entry name" value="2OG-FeII_Oxy"/>
    <property type="match status" value="1"/>
</dbReference>
<accession>A0A835FLI6</accession>
<dbReference type="Gene3D" id="2.60.120.330">
    <property type="entry name" value="B-lactam Antibiotic, Isopenicillin N Synthase, Chain"/>
    <property type="match status" value="1"/>
</dbReference>
<comment type="caution">
    <text evidence="7">The sequence shown here is derived from an EMBL/GenBank/DDBJ whole genome shotgun (WGS) entry which is preliminary data.</text>
</comment>
<evidence type="ECO:0000256" key="5">
    <source>
        <dbReference type="RuleBase" id="RU003682"/>
    </source>
</evidence>
<dbReference type="OrthoDB" id="288590at2759"/>
<dbReference type="Proteomes" id="UP000636709">
    <property type="component" value="Unassembled WGS sequence"/>
</dbReference>
<proteinExistence type="inferred from homology"/>
<organism evidence="7 8">
    <name type="scientific">Digitaria exilis</name>
    <dbReference type="NCBI Taxonomy" id="1010633"/>
    <lineage>
        <taxon>Eukaryota</taxon>
        <taxon>Viridiplantae</taxon>
        <taxon>Streptophyta</taxon>
        <taxon>Embryophyta</taxon>
        <taxon>Tracheophyta</taxon>
        <taxon>Spermatophyta</taxon>
        <taxon>Magnoliopsida</taxon>
        <taxon>Liliopsida</taxon>
        <taxon>Poales</taxon>
        <taxon>Poaceae</taxon>
        <taxon>PACMAD clade</taxon>
        <taxon>Panicoideae</taxon>
        <taxon>Panicodae</taxon>
        <taxon>Paniceae</taxon>
        <taxon>Anthephorinae</taxon>
        <taxon>Digitaria</taxon>
    </lineage>
</organism>
<keyword evidence="8" id="KW-1185">Reference proteome</keyword>
<dbReference type="PROSITE" id="PS51471">
    <property type="entry name" value="FE2OG_OXY"/>
    <property type="match status" value="1"/>
</dbReference>
<gene>
    <name evidence="7" type="ORF">HU200_009011</name>
</gene>
<dbReference type="PANTHER" id="PTHR10209:SF887">
    <property type="entry name" value="OS03G0860600 PROTEIN"/>
    <property type="match status" value="1"/>
</dbReference>